<dbReference type="AlphaFoldDB" id="A0A1H2E0W1"/>
<gene>
    <name evidence="2" type="ORF">SAMN05216210_0200</name>
</gene>
<sequence length="209" mass="23443">MTRMQAPTRPVLPGLVLLVFMLAAGLISPFANAAKSDSEKTLAAFEAFTSAPSKITQQALMQYFSQQATHPITERTPEFEQMVLEGHPLALEVAFECMGYTDGAESLHLRWLIGQSIMSNPEGFLKAVTKYRHTIQRLGALVGYLGPDYVDNLSASILGLEERYMALRDIDSPEYSEARDEVLLALSKRIYQRREQMQEISSDSELRHD</sequence>
<organism evidence="2 3">
    <name type="scientific">Halopseudomonas salegens</name>
    <dbReference type="NCBI Taxonomy" id="1434072"/>
    <lineage>
        <taxon>Bacteria</taxon>
        <taxon>Pseudomonadati</taxon>
        <taxon>Pseudomonadota</taxon>
        <taxon>Gammaproteobacteria</taxon>
        <taxon>Pseudomonadales</taxon>
        <taxon>Pseudomonadaceae</taxon>
        <taxon>Halopseudomonas</taxon>
    </lineage>
</organism>
<feature type="chain" id="PRO_5009272676" evidence="1">
    <location>
        <begin position="34"/>
        <end position="209"/>
    </location>
</feature>
<protein>
    <submittedName>
        <fullName evidence="2">Uncharacterized protein</fullName>
    </submittedName>
</protein>
<reference evidence="3" key="1">
    <citation type="submission" date="2016-10" db="EMBL/GenBank/DDBJ databases">
        <authorList>
            <person name="Varghese N."/>
            <person name="Submissions S."/>
        </authorList>
    </citation>
    <scope>NUCLEOTIDE SEQUENCE [LARGE SCALE GENOMIC DNA]</scope>
    <source>
        <strain evidence="3">CECT 8338</strain>
    </source>
</reference>
<keyword evidence="3" id="KW-1185">Reference proteome</keyword>
<dbReference type="STRING" id="1434072.SAMN05216210_0200"/>
<name>A0A1H2E0W1_9GAMM</name>
<proteinExistence type="predicted"/>
<accession>A0A1H2E0W1</accession>
<evidence type="ECO:0000256" key="1">
    <source>
        <dbReference type="SAM" id="SignalP"/>
    </source>
</evidence>
<keyword evidence="1" id="KW-0732">Signal</keyword>
<dbReference type="EMBL" id="LT629787">
    <property type="protein sequence ID" value="SDT88756.1"/>
    <property type="molecule type" value="Genomic_DNA"/>
</dbReference>
<dbReference type="Proteomes" id="UP000243924">
    <property type="component" value="Chromosome I"/>
</dbReference>
<evidence type="ECO:0000313" key="3">
    <source>
        <dbReference type="Proteomes" id="UP000243924"/>
    </source>
</evidence>
<feature type="signal peptide" evidence="1">
    <location>
        <begin position="1"/>
        <end position="33"/>
    </location>
</feature>
<evidence type="ECO:0000313" key="2">
    <source>
        <dbReference type="EMBL" id="SDT88756.1"/>
    </source>
</evidence>